<keyword evidence="3 4" id="KW-0408">Iron</keyword>
<reference evidence="7 8" key="1">
    <citation type="submission" date="2019-02" db="EMBL/GenBank/DDBJ databases">
        <title>Deep-cultivation of Planctomycetes and their phenomic and genomic characterization uncovers novel biology.</title>
        <authorList>
            <person name="Wiegand S."/>
            <person name="Jogler M."/>
            <person name="Boedeker C."/>
            <person name="Pinto D."/>
            <person name="Vollmers J."/>
            <person name="Rivas-Marin E."/>
            <person name="Kohn T."/>
            <person name="Peeters S.H."/>
            <person name="Heuer A."/>
            <person name="Rast P."/>
            <person name="Oberbeckmann S."/>
            <person name="Bunk B."/>
            <person name="Jeske O."/>
            <person name="Meyerdierks A."/>
            <person name="Storesund J.E."/>
            <person name="Kallscheuer N."/>
            <person name="Luecker S."/>
            <person name="Lage O.M."/>
            <person name="Pohl T."/>
            <person name="Merkel B.J."/>
            <person name="Hornburger P."/>
            <person name="Mueller R.-W."/>
            <person name="Bruemmer F."/>
            <person name="Labrenz M."/>
            <person name="Spormann A.M."/>
            <person name="Op Den Camp H."/>
            <person name="Overmann J."/>
            <person name="Amann R."/>
            <person name="Jetten M.S.M."/>
            <person name="Mascher T."/>
            <person name="Medema M.H."/>
            <person name="Devos D.P."/>
            <person name="Kaster A.-K."/>
            <person name="Ovreas L."/>
            <person name="Rohde M."/>
            <person name="Galperin M.Y."/>
            <person name="Jogler C."/>
        </authorList>
    </citation>
    <scope>NUCLEOTIDE SEQUENCE [LARGE SCALE GENOMIC DNA]</scope>
    <source>
        <strain evidence="7 8">Pla52n</strain>
    </source>
</reference>
<dbReference type="Pfam" id="PF13442">
    <property type="entry name" value="Cytochrome_CBB3"/>
    <property type="match status" value="1"/>
</dbReference>
<dbReference type="PROSITE" id="PS51257">
    <property type="entry name" value="PROKAR_LIPOPROTEIN"/>
    <property type="match status" value="1"/>
</dbReference>
<dbReference type="Proteomes" id="UP000320176">
    <property type="component" value="Unassembled WGS sequence"/>
</dbReference>
<organism evidence="7 8">
    <name type="scientific">Stieleria varia</name>
    <dbReference type="NCBI Taxonomy" id="2528005"/>
    <lineage>
        <taxon>Bacteria</taxon>
        <taxon>Pseudomonadati</taxon>
        <taxon>Planctomycetota</taxon>
        <taxon>Planctomycetia</taxon>
        <taxon>Pirellulales</taxon>
        <taxon>Pirellulaceae</taxon>
        <taxon>Stieleria</taxon>
    </lineage>
</organism>
<evidence type="ECO:0000259" key="6">
    <source>
        <dbReference type="PROSITE" id="PS51007"/>
    </source>
</evidence>
<gene>
    <name evidence="7" type="ORF">Pla52n_26440</name>
</gene>
<sequence precursor="true">MNSSQRSKVTAFLSATFSLVVVAGCNREPEMRPAVFEPNVVQAMKYEIKDGIDMDQVSKDATWVVHEFFGTPDEPKIPEFITSDPDLSEVVSMDNLQMAAGPESEGHGLYRQHCATCHGVTGNGRGETAAIITPYPRDYRMGTFKFKSTKRGSKPTREDLARAIREGIDGTAMKKIPELDEPKIQALVDYVIYLSIRGELERAMIDDAVNELDLADGDRILDTQYAESMTQAKSKELTEALDSPERDDPELDEIYDIVEDEEKGVDALTADQRKKYEAEKKLREFENYEESLAIINEDLLAPIVEDWLDAEDDVVEVPEKPEGIPVADNYEQFVEMQQGDQAEALAASIKRGQEIFVGKIASCSKCHGEKGRGDGQKDDFDDWTKDWTVRAGLKPTEYDSLVPLIARGALPPKNALPRDFAAGVYRGGESAEDLYRRITQGIEGTPMPAATFVPGQFEEVDVWHLINFIRSLQTAPSETPQETAPADAAKPAV</sequence>
<accession>A0A5C6AZQ7</accession>
<dbReference type="AlphaFoldDB" id="A0A5C6AZQ7"/>
<feature type="domain" description="Cytochrome c" evidence="6">
    <location>
        <begin position="347"/>
        <end position="473"/>
    </location>
</feature>
<dbReference type="InterPro" id="IPR050597">
    <property type="entry name" value="Cytochrome_c_Oxidase_Subunit"/>
</dbReference>
<proteinExistence type="predicted"/>
<keyword evidence="8" id="KW-1185">Reference proteome</keyword>
<dbReference type="InterPro" id="IPR036909">
    <property type="entry name" value="Cyt_c-like_dom_sf"/>
</dbReference>
<dbReference type="GO" id="GO:0020037">
    <property type="term" value="F:heme binding"/>
    <property type="evidence" value="ECO:0007669"/>
    <property type="project" value="InterPro"/>
</dbReference>
<feature type="chain" id="PRO_5023111610" evidence="5">
    <location>
        <begin position="24"/>
        <end position="493"/>
    </location>
</feature>
<keyword evidence="5" id="KW-0732">Signal</keyword>
<dbReference type="OrthoDB" id="9808312at2"/>
<evidence type="ECO:0000256" key="4">
    <source>
        <dbReference type="PROSITE-ProRule" id="PRU00433"/>
    </source>
</evidence>
<dbReference type="PANTHER" id="PTHR33751:SF1">
    <property type="entry name" value="CBB3-TYPE CYTOCHROME C OXIDASE SUBUNIT FIXP"/>
    <property type="match status" value="1"/>
</dbReference>
<dbReference type="EMBL" id="SJPN01000003">
    <property type="protein sequence ID" value="TWU04602.1"/>
    <property type="molecule type" value="Genomic_DNA"/>
</dbReference>
<dbReference type="GO" id="GO:0009055">
    <property type="term" value="F:electron transfer activity"/>
    <property type="evidence" value="ECO:0007669"/>
    <property type="project" value="InterPro"/>
</dbReference>
<name>A0A5C6AZQ7_9BACT</name>
<keyword evidence="1 4" id="KW-0349">Heme</keyword>
<evidence type="ECO:0000256" key="3">
    <source>
        <dbReference type="ARBA" id="ARBA00023004"/>
    </source>
</evidence>
<protein>
    <submittedName>
        <fullName evidence="7">Cytochrome c</fullName>
    </submittedName>
</protein>
<dbReference type="PANTHER" id="PTHR33751">
    <property type="entry name" value="CBB3-TYPE CYTOCHROME C OXIDASE SUBUNIT FIXP"/>
    <property type="match status" value="1"/>
</dbReference>
<evidence type="ECO:0000256" key="2">
    <source>
        <dbReference type="ARBA" id="ARBA00022723"/>
    </source>
</evidence>
<evidence type="ECO:0000256" key="1">
    <source>
        <dbReference type="ARBA" id="ARBA00022617"/>
    </source>
</evidence>
<dbReference type="GO" id="GO:0046872">
    <property type="term" value="F:metal ion binding"/>
    <property type="evidence" value="ECO:0007669"/>
    <property type="project" value="UniProtKB-KW"/>
</dbReference>
<feature type="domain" description="Cytochrome c" evidence="6">
    <location>
        <begin position="101"/>
        <end position="195"/>
    </location>
</feature>
<evidence type="ECO:0000313" key="7">
    <source>
        <dbReference type="EMBL" id="TWU04602.1"/>
    </source>
</evidence>
<dbReference type="PROSITE" id="PS51007">
    <property type="entry name" value="CYTC"/>
    <property type="match status" value="2"/>
</dbReference>
<feature type="signal peptide" evidence="5">
    <location>
        <begin position="1"/>
        <end position="23"/>
    </location>
</feature>
<dbReference type="RefSeq" id="WP_146519997.1">
    <property type="nucleotide sequence ID" value="NZ_CP151726.1"/>
</dbReference>
<keyword evidence="2 4" id="KW-0479">Metal-binding</keyword>
<dbReference type="Gene3D" id="1.10.760.10">
    <property type="entry name" value="Cytochrome c-like domain"/>
    <property type="match status" value="2"/>
</dbReference>
<evidence type="ECO:0000256" key="5">
    <source>
        <dbReference type="SAM" id="SignalP"/>
    </source>
</evidence>
<evidence type="ECO:0000313" key="8">
    <source>
        <dbReference type="Proteomes" id="UP000320176"/>
    </source>
</evidence>
<dbReference type="InterPro" id="IPR009056">
    <property type="entry name" value="Cyt_c-like_dom"/>
</dbReference>
<dbReference type="SUPFAM" id="SSF46626">
    <property type="entry name" value="Cytochrome c"/>
    <property type="match status" value="2"/>
</dbReference>
<comment type="caution">
    <text evidence="7">The sequence shown here is derived from an EMBL/GenBank/DDBJ whole genome shotgun (WGS) entry which is preliminary data.</text>
</comment>
<dbReference type="Pfam" id="PF00034">
    <property type="entry name" value="Cytochrom_C"/>
    <property type="match status" value="1"/>
</dbReference>